<comment type="caution">
    <text evidence="1">The sequence shown here is derived from an EMBL/GenBank/DDBJ whole genome shotgun (WGS) entry which is preliminary data.</text>
</comment>
<gene>
    <name evidence="1" type="ORF">PQQ68_29560</name>
</gene>
<accession>A0ABW9DE46</accession>
<dbReference type="EMBL" id="JAQQBZ010000029">
    <property type="protein sequence ID" value="MFM0597186.1"/>
    <property type="molecule type" value="Genomic_DNA"/>
</dbReference>
<reference evidence="1 2" key="1">
    <citation type="journal article" date="2024" name="Chem. Sci.">
        <title>Discovery of megapolipeptins by genome mining of a Burkholderiales bacteria collection.</title>
        <authorList>
            <person name="Paulo B.S."/>
            <person name="Recchia M.J.J."/>
            <person name="Lee S."/>
            <person name="Fergusson C.H."/>
            <person name="Romanowski S.B."/>
            <person name="Hernandez A."/>
            <person name="Krull N."/>
            <person name="Liu D.Y."/>
            <person name="Cavanagh H."/>
            <person name="Bos A."/>
            <person name="Gray C.A."/>
            <person name="Murphy B.T."/>
            <person name="Linington R.G."/>
            <person name="Eustaquio A.S."/>
        </authorList>
    </citation>
    <scope>NUCLEOTIDE SEQUENCE [LARGE SCALE GENOMIC DNA]</scope>
    <source>
        <strain evidence="1 2">RL17-335-BIF-A</strain>
    </source>
</reference>
<sequence length="142" mass="15852">MRFEVEGKATVDAPRESAIRRGIKSFRSYGPSSFASLRDVEGNYVQVGGGGACLVERYFAASNQRLQSYRCRHAFANANASACIARRVRNGRKSRATPLRQSTAVPNTSTRRVFISDLLVTLRTSSQVELRLVYFEAGRLRM</sequence>
<evidence type="ECO:0000313" key="1">
    <source>
        <dbReference type="EMBL" id="MFM0597186.1"/>
    </source>
</evidence>
<keyword evidence="2" id="KW-1185">Reference proteome</keyword>
<protein>
    <submittedName>
        <fullName evidence="1">Uncharacterized protein</fullName>
    </submittedName>
</protein>
<name>A0ABW9DE46_9BURK</name>
<proteinExistence type="predicted"/>
<organism evidence="1 2">
    <name type="scientific">Paraburkholderia dilworthii</name>
    <dbReference type="NCBI Taxonomy" id="948106"/>
    <lineage>
        <taxon>Bacteria</taxon>
        <taxon>Pseudomonadati</taxon>
        <taxon>Pseudomonadota</taxon>
        <taxon>Betaproteobacteria</taxon>
        <taxon>Burkholderiales</taxon>
        <taxon>Burkholderiaceae</taxon>
        <taxon>Paraburkholderia</taxon>
    </lineage>
</organism>
<dbReference type="Proteomes" id="UP001629367">
    <property type="component" value="Unassembled WGS sequence"/>
</dbReference>
<feature type="non-terminal residue" evidence="1">
    <location>
        <position position="142"/>
    </location>
</feature>
<evidence type="ECO:0000313" key="2">
    <source>
        <dbReference type="Proteomes" id="UP001629367"/>
    </source>
</evidence>